<dbReference type="InterPro" id="IPR006750">
    <property type="entry name" value="YdcZ"/>
</dbReference>
<feature type="transmembrane region" description="Helical" evidence="1">
    <location>
        <begin position="37"/>
        <end position="60"/>
    </location>
</feature>
<sequence length="150" mass="15431">MPTSLVVLFPLTLIVVAGGLAALQAPMNAALGKALGSPMAAATVSFGVGFAFLLFLTMITGDGRTLARAGSVNFWLLLGGFLGAFYVWAILWSVPTLGIVTVVSAMILGQLVVALTLDAWGPFGLPVHEVTPQRLIAVVLVGGGLVLSRL</sequence>
<gene>
    <name evidence="2" type="ORF">SAMN04488095_3540</name>
</gene>
<dbReference type="GO" id="GO:0005886">
    <property type="term" value="C:plasma membrane"/>
    <property type="evidence" value="ECO:0007669"/>
    <property type="project" value="TreeGrafter"/>
</dbReference>
<dbReference type="STRING" id="390807.SAMN04488095_3540"/>
<keyword evidence="3" id="KW-1185">Reference proteome</keyword>
<dbReference type="EMBL" id="FORA01000006">
    <property type="protein sequence ID" value="SFJ74547.1"/>
    <property type="molecule type" value="Genomic_DNA"/>
</dbReference>
<name>A0A1I3TYE2_9RHOB</name>
<dbReference type="Proteomes" id="UP000199110">
    <property type="component" value="Unassembled WGS sequence"/>
</dbReference>
<accession>A0A1I3TYE2</accession>
<keyword evidence="1" id="KW-1133">Transmembrane helix</keyword>
<keyword evidence="1" id="KW-0812">Transmembrane</keyword>
<reference evidence="2 3" key="1">
    <citation type="submission" date="2016-10" db="EMBL/GenBank/DDBJ databases">
        <authorList>
            <person name="de Groot N.N."/>
        </authorList>
    </citation>
    <scope>NUCLEOTIDE SEQUENCE [LARGE SCALE GENOMIC DNA]</scope>
    <source>
        <strain evidence="2 3">DSM 19073</strain>
    </source>
</reference>
<dbReference type="OrthoDB" id="370053at2"/>
<organism evidence="2 3">
    <name type="scientific">Jannaschia pohangensis</name>
    <dbReference type="NCBI Taxonomy" id="390807"/>
    <lineage>
        <taxon>Bacteria</taxon>
        <taxon>Pseudomonadati</taxon>
        <taxon>Pseudomonadota</taxon>
        <taxon>Alphaproteobacteria</taxon>
        <taxon>Rhodobacterales</taxon>
        <taxon>Roseobacteraceae</taxon>
        <taxon>Jannaschia</taxon>
    </lineage>
</organism>
<dbReference type="AlphaFoldDB" id="A0A1I3TYE2"/>
<dbReference type="Pfam" id="PF04657">
    <property type="entry name" value="DMT_YdcZ"/>
    <property type="match status" value="1"/>
</dbReference>
<feature type="transmembrane region" description="Helical" evidence="1">
    <location>
        <begin position="72"/>
        <end position="91"/>
    </location>
</feature>
<evidence type="ECO:0000256" key="1">
    <source>
        <dbReference type="SAM" id="Phobius"/>
    </source>
</evidence>
<dbReference type="RefSeq" id="WP_092784120.1">
    <property type="nucleotide sequence ID" value="NZ_FORA01000006.1"/>
</dbReference>
<dbReference type="PANTHER" id="PTHR34821:SF2">
    <property type="entry name" value="INNER MEMBRANE PROTEIN YDCZ"/>
    <property type="match status" value="1"/>
</dbReference>
<evidence type="ECO:0000313" key="2">
    <source>
        <dbReference type="EMBL" id="SFJ74547.1"/>
    </source>
</evidence>
<evidence type="ECO:0000313" key="3">
    <source>
        <dbReference type="Proteomes" id="UP000199110"/>
    </source>
</evidence>
<protein>
    <submittedName>
        <fullName evidence="2">Transporter family-2 protein</fullName>
    </submittedName>
</protein>
<feature type="transmembrane region" description="Helical" evidence="1">
    <location>
        <begin position="97"/>
        <end position="117"/>
    </location>
</feature>
<dbReference type="PANTHER" id="PTHR34821">
    <property type="entry name" value="INNER MEMBRANE PROTEIN YDCZ"/>
    <property type="match status" value="1"/>
</dbReference>
<keyword evidence="1" id="KW-0472">Membrane</keyword>
<proteinExistence type="predicted"/>